<gene>
    <name evidence="1" type="ORF">EV356DRAFT_522222</name>
</gene>
<dbReference type="Proteomes" id="UP000800092">
    <property type="component" value="Unassembled WGS sequence"/>
</dbReference>
<protein>
    <submittedName>
        <fullName evidence="1">Uncharacterized protein</fullName>
    </submittedName>
</protein>
<evidence type="ECO:0000313" key="2">
    <source>
        <dbReference type="Proteomes" id="UP000800092"/>
    </source>
</evidence>
<dbReference type="EMBL" id="ML991903">
    <property type="protein sequence ID" value="KAF2228644.1"/>
    <property type="molecule type" value="Genomic_DNA"/>
</dbReference>
<name>A0A6A6GS98_VIRVR</name>
<sequence>MVLRDTGSLLARAGTTNNTCQTMDMVTMTFFGWPDNSPPGAGKAYTCPGRGPTSGGTGDYDDPVTIATAIGELNVCDTIYIPYLKKYGIFEGYCQDCIDDWKERKRRIDIWTGSSQEGGGEDQNTCERKFTPTAASQTIIRYPPRGLDVNKGSLYDKNTQPTCHKDTQTFSNYNAESYCH</sequence>
<dbReference type="OrthoDB" id="5332384at2759"/>
<evidence type="ECO:0000313" key="1">
    <source>
        <dbReference type="EMBL" id="KAF2228644.1"/>
    </source>
</evidence>
<proteinExistence type="predicted"/>
<dbReference type="AlphaFoldDB" id="A0A6A6GS98"/>
<accession>A0A6A6GS98</accession>
<reference evidence="1" key="1">
    <citation type="journal article" date="2020" name="Stud. Mycol.">
        <title>101 Dothideomycetes genomes: a test case for predicting lifestyles and emergence of pathogens.</title>
        <authorList>
            <person name="Haridas S."/>
            <person name="Albert R."/>
            <person name="Binder M."/>
            <person name="Bloem J."/>
            <person name="Labutti K."/>
            <person name="Salamov A."/>
            <person name="Andreopoulos B."/>
            <person name="Baker S."/>
            <person name="Barry K."/>
            <person name="Bills G."/>
            <person name="Bluhm B."/>
            <person name="Cannon C."/>
            <person name="Castanera R."/>
            <person name="Culley D."/>
            <person name="Daum C."/>
            <person name="Ezra D."/>
            <person name="Gonzalez J."/>
            <person name="Henrissat B."/>
            <person name="Kuo A."/>
            <person name="Liang C."/>
            <person name="Lipzen A."/>
            <person name="Lutzoni F."/>
            <person name="Magnuson J."/>
            <person name="Mondo S."/>
            <person name="Nolan M."/>
            <person name="Ohm R."/>
            <person name="Pangilinan J."/>
            <person name="Park H.-J."/>
            <person name="Ramirez L."/>
            <person name="Alfaro M."/>
            <person name="Sun H."/>
            <person name="Tritt A."/>
            <person name="Yoshinaga Y."/>
            <person name="Zwiers L.-H."/>
            <person name="Turgeon B."/>
            <person name="Goodwin S."/>
            <person name="Spatafora J."/>
            <person name="Crous P."/>
            <person name="Grigoriev I."/>
        </authorList>
    </citation>
    <scope>NUCLEOTIDE SEQUENCE</scope>
    <source>
        <strain evidence="1">Tuck. ex Michener</strain>
    </source>
</reference>
<keyword evidence="2" id="KW-1185">Reference proteome</keyword>
<organism evidence="1 2">
    <name type="scientific">Viridothelium virens</name>
    <name type="common">Speckled blister lichen</name>
    <name type="synonym">Trypethelium virens</name>
    <dbReference type="NCBI Taxonomy" id="1048519"/>
    <lineage>
        <taxon>Eukaryota</taxon>
        <taxon>Fungi</taxon>
        <taxon>Dikarya</taxon>
        <taxon>Ascomycota</taxon>
        <taxon>Pezizomycotina</taxon>
        <taxon>Dothideomycetes</taxon>
        <taxon>Dothideomycetes incertae sedis</taxon>
        <taxon>Trypetheliales</taxon>
        <taxon>Trypetheliaceae</taxon>
        <taxon>Viridothelium</taxon>
    </lineage>
</organism>